<feature type="region of interest" description="Disordered" evidence="1">
    <location>
        <begin position="1"/>
        <end position="40"/>
    </location>
</feature>
<feature type="compositionally biased region" description="Low complexity" evidence="1">
    <location>
        <begin position="56"/>
        <end position="81"/>
    </location>
</feature>
<feature type="region of interest" description="Disordered" evidence="1">
    <location>
        <begin position="56"/>
        <end position="91"/>
    </location>
</feature>
<protein>
    <submittedName>
        <fullName evidence="2">Uncharacterized protein</fullName>
    </submittedName>
</protein>
<dbReference type="EMBL" id="JAPNKE010000002">
    <property type="protein sequence ID" value="MCY1008996.1"/>
    <property type="molecule type" value="Genomic_DNA"/>
</dbReference>
<organism evidence="2 3">
    <name type="scientific">Nannocystis pusilla</name>
    <dbReference type="NCBI Taxonomy" id="889268"/>
    <lineage>
        <taxon>Bacteria</taxon>
        <taxon>Pseudomonadati</taxon>
        <taxon>Myxococcota</taxon>
        <taxon>Polyangia</taxon>
        <taxon>Nannocystales</taxon>
        <taxon>Nannocystaceae</taxon>
        <taxon>Nannocystis</taxon>
    </lineage>
</organism>
<accession>A0A9X3IYY5</accession>
<proteinExistence type="predicted"/>
<name>A0A9X3IYY5_9BACT</name>
<sequence length="298" mass="31490">MPTTGSTGSTGPVATTTTGDATTGEVTTTGATGPVDTTGLTTTGFMTTGFTSTGLTTTGLTTTGLDTAGTTEDSGSSSGDPDTGGGPCQLDQGGKDTAWCLEVPPQAADMDLTLTCTLLSSQGGEPEVSVTFSCLVLGVQETVVLHYALLPFWNYTWLQGSQMKIVYHTEPAPWDREWLQITGGLTDFWAVRADELAPPGISPEEYFGLEVFLEMNESGGPQPDPCGSRQALDLHYEHWIGDTKAYVKVQNGEKHSFGFPVRTDIRLGHASELLEPISCDEVAQRSIDVVIVHDAAGF</sequence>
<comment type="caution">
    <text evidence="2">The sequence shown here is derived from an EMBL/GenBank/DDBJ whole genome shotgun (WGS) entry which is preliminary data.</text>
</comment>
<dbReference type="AlphaFoldDB" id="A0A9X3IYY5"/>
<evidence type="ECO:0000256" key="1">
    <source>
        <dbReference type="SAM" id="MobiDB-lite"/>
    </source>
</evidence>
<dbReference type="RefSeq" id="WP_267771651.1">
    <property type="nucleotide sequence ID" value="NZ_JAPNKE010000002.1"/>
</dbReference>
<reference evidence="2" key="1">
    <citation type="submission" date="2022-11" db="EMBL/GenBank/DDBJ databases">
        <title>Minimal conservation of predation-associated metabolite biosynthetic gene clusters underscores biosynthetic potential of Myxococcota including descriptions for ten novel species: Archangium lansinium sp. nov., Myxococcus landrumus sp. nov., Nannocystis bai.</title>
        <authorList>
            <person name="Ahearne A."/>
            <person name="Stevens C."/>
            <person name="Phillips K."/>
        </authorList>
    </citation>
    <scope>NUCLEOTIDE SEQUENCE</scope>
    <source>
        <strain evidence="2">Na p29</strain>
    </source>
</reference>
<evidence type="ECO:0000313" key="2">
    <source>
        <dbReference type="EMBL" id="MCY1008996.1"/>
    </source>
</evidence>
<dbReference type="Proteomes" id="UP001150924">
    <property type="component" value="Unassembled WGS sequence"/>
</dbReference>
<gene>
    <name evidence="2" type="ORF">OV079_26245</name>
</gene>
<evidence type="ECO:0000313" key="3">
    <source>
        <dbReference type="Proteomes" id="UP001150924"/>
    </source>
</evidence>
<keyword evidence="3" id="KW-1185">Reference proteome</keyword>